<evidence type="ECO:0000256" key="1">
    <source>
        <dbReference type="SAM" id="MobiDB-lite"/>
    </source>
</evidence>
<keyword evidence="2" id="KW-0472">Membrane</keyword>
<evidence type="ECO:0000313" key="3">
    <source>
        <dbReference type="EMBL" id="MFC2949237.1"/>
    </source>
</evidence>
<dbReference type="Pfam" id="PF06103">
    <property type="entry name" value="DUF948"/>
    <property type="match status" value="1"/>
</dbReference>
<dbReference type="Proteomes" id="UP001595387">
    <property type="component" value="Unassembled WGS sequence"/>
</dbReference>
<reference evidence="4" key="1">
    <citation type="journal article" date="2019" name="Int. J. Syst. Evol. Microbiol.">
        <title>The Global Catalogue of Microorganisms (GCM) 10K type strain sequencing project: providing services to taxonomists for standard genome sequencing and annotation.</title>
        <authorList>
            <consortium name="The Broad Institute Genomics Platform"/>
            <consortium name="The Broad Institute Genome Sequencing Center for Infectious Disease"/>
            <person name="Wu L."/>
            <person name="Ma J."/>
        </authorList>
    </citation>
    <scope>NUCLEOTIDE SEQUENCE [LARGE SCALE GENOMIC DNA]</scope>
    <source>
        <strain evidence="4">KCTC 13193</strain>
    </source>
</reference>
<name>A0ABV7A810_9BACI</name>
<dbReference type="PANTHER" id="PTHR40070">
    <property type="entry name" value="UPF0478 PROTEIN YTXG"/>
    <property type="match status" value="1"/>
</dbReference>
<protein>
    <submittedName>
        <fullName evidence="3">DUF948 domain-containing protein</fullName>
    </submittedName>
</protein>
<dbReference type="InterPro" id="IPR009293">
    <property type="entry name" value="UPF0478"/>
</dbReference>
<dbReference type="RefSeq" id="WP_390307141.1">
    <property type="nucleotide sequence ID" value="NZ_JBHRRZ010000034.1"/>
</dbReference>
<keyword evidence="2" id="KW-0812">Transmembrane</keyword>
<feature type="compositionally biased region" description="Basic and acidic residues" evidence="1">
    <location>
        <begin position="148"/>
        <end position="157"/>
    </location>
</feature>
<proteinExistence type="predicted"/>
<comment type="caution">
    <text evidence="3">The sequence shown here is derived from an EMBL/GenBank/DDBJ whole genome shotgun (WGS) entry which is preliminary data.</text>
</comment>
<dbReference type="PANTHER" id="PTHR40070:SF1">
    <property type="entry name" value="UPF0478 PROTEIN YTXG"/>
    <property type="match status" value="1"/>
</dbReference>
<feature type="transmembrane region" description="Helical" evidence="2">
    <location>
        <begin position="6"/>
        <end position="26"/>
    </location>
</feature>
<feature type="region of interest" description="Disordered" evidence="1">
    <location>
        <begin position="144"/>
        <end position="171"/>
    </location>
</feature>
<sequence>MGVVYLGILLCSIAFAIAVAYICLVLKRTADVLDSLGRTFGKVEKEIAHITPQLKETLRGTDKIVDDMGVKMKSTDSLFDSLEELGLSAQSFSHAYQQQRAGMSEAEFKAEVWPFVEGIKWAEAGSHLYSKWVKTKPVKNELMPQGENELKAQEHRAGHLPAVQTRKGDRP</sequence>
<gene>
    <name evidence="3" type="ORF">ACFODW_13020</name>
</gene>
<dbReference type="EMBL" id="JBHRRZ010000034">
    <property type="protein sequence ID" value="MFC2949237.1"/>
    <property type="molecule type" value="Genomic_DNA"/>
</dbReference>
<keyword evidence="4" id="KW-1185">Reference proteome</keyword>
<accession>A0ABV7A810</accession>
<evidence type="ECO:0000256" key="2">
    <source>
        <dbReference type="SAM" id="Phobius"/>
    </source>
</evidence>
<evidence type="ECO:0000313" key="4">
    <source>
        <dbReference type="Proteomes" id="UP001595387"/>
    </source>
</evidence>
<keyword evidence="2" id="KW-1133">Transmembrane helix</keyword>
<organism evidence="3 4">
    <name type="scientific">Virgibacillus sediminis</name>
    <dbReference type="NCBI Taxonomy" id="202260"/>
    <lineage>
        <taxon>Bacteria</taxon>
        <taxon>Bacillati</taxon>
        <taxon>Bacillota</taxon>
        <taxon>Bacilli</taxon>
        <taxon>Bacillales</taxon>
        <taxon>Bacillaceae</taxon>
        <taxon>Virgibacillus</taxon>
    </lineage>
</organism>